<dbReference type="Gene3D" id="2.40.170.20">
    <property type="entry name" value="TonB-dependent receptor, beta-barrel domain"/>
    <property type="match status" value="1"/>
</dbReference>
<keyword evidence="3" id="KW-0998">Cell outer membrane</keyword>
<dbReference type="InterPro" id="IPR036942">
    <property type="entry name" value="Beta-barrel_TonB_sf"/>
</dbReference>
<evidence type="ECO:0000256" key="2">
    <source>
        <dbReference type="ARBA" id="ARBA00023136"/>
    </source>
</evidence>
<evidence type="ECO:0000313" key="5">
    <source>
        <dbReference type="Proteomes" id="UP000298340"/>
    </source>
</evidence>
<keyword evidence="4" id="KW-0675">Receptor</keyword>
<sequence>RPELDVNQIQTRSVNQGRVTNYGIDGEVRYSYSNRFTAGVNMTYQNLRNMTMYEPNQNYVSAYYKDRIPNIPFLFGNADASVFFNDFLKKGNNLTVGYNFLYVHTYYLSWPSRGIKDGKLDIPQQFNHDFNVV</sequence>
<dbReference type="Proteomes" id="UP000298340">
    <property type="component" value="Unassembled WGS sequence"/>
</dbReference>
<evidence type="ECO:0000256" key="1">
    <source>
        <dbReference type="ARBA" id="ARBA00004442"/>
    </source>
</evidence>
<organism evidence="4 5">
    <name type="scientific">Flavobacterium circumlabens</name>
    <dbReference type="NCBI Taxonomy" id="2133765"/>
    <lineage>
        <taxon>Bacteria</taxon>
        <taxon>Pseudomonadati</taxon>
        <taxon>Bacteroidota</taxon>
        <taxon>Flavobacteriia</taxon>
        <taxon>Flavobacteriales</taxon>
        <taxon>Flavobacteriaceae</taxon>
        <taxon>Flavobacterium</taxon>
    </lineage>
</organism>
<feature type="non-terminal residue" evidence="4">
    <location>
        <position position="133"/>
    </location>
</feature>
<comment type="subcellular location">
    <subcellularLocation>
        <location evidence="1">Cell outer membrane</location>
    </subcellularLocation>
</comment>
<dbReference type="GO" id="GO:0009279">
    <property type="term" value="C:cell outer membrane"/>
    <property type="evidence" value="ECO:0007669"/>
    <property type="project" value="UniProtKB-SubCell"/>
</dbReference>
<evidence type="ECO:0000313" key="4">
    <source>
        <dbReference type="EMBL" id="TEB41149.1"/>
    </source>
</evidence>
<dbReference type="SUPFAM" id="SSF56935">
    <property type="entry name" value="Porins"/>
    <property type="match status" value="1"/>
</dbReference>
<protein>
    <submittedName>
        <fullName evidence="4">TonB-dependent receptor</fullName>
    </submittedName>
</protein>
<accession>A0A4Y7U5S4</accession>
<dbReference type="AlphaFoldDB" id="A0A4Y7U5S4"/>
<reference evidence="4 5" key="1">
    <citation type="journal article" date="2018" name="Syst. Appl. Microbiol.">
        <title>Flavobacterium circumlabens sp. nov. and Flavobacterium cupreum sp. nov., two psychrotrophic species isolated from Antarctic environmental samples.</title>
        <authorList>
            <person name="Kralova S."/>
            <person name="Busse H.J."/>
            <person name="Svec P."/>
            <person name="Maslanova I."/>
            <person name="Stankova E."/>
            <person name="Bartak M."/>
            <person name="Sedlacek I."/>
        </authorList>
    </citation>
    <scope>NUCLEOTIDE SEQUENCE [LARGE SCALE GENOMIC DNA]</scope>
    <source>
        <strain evidence="4 5">CCM 8828</strain>
    </source>
</reference>
<dbReference type="EMBL" id="QWDN01000513">
    <property type="protein sequence ID" value="TEB41149.1"/>
    <property type="molecule type" value="Genomic_DNA"/>
</dbReference>
<keyword evidence="2" id="KW-0472">Membrane</keyword>
<comment type="caution">
    <text evidence="4">The sequence shown here is derived from an EMBL/GenBank/DDBJ whole genome shotgun (WGS) entry which is preliminary data.</text>
</comment>
<gene>
    <name evidence="4" type="ORF">D0809_26990</name>
</gene>
<name>A0A4Y7U5S4_9FLAO</name>
<evidence type="ECO:0000256" key="3">
    <source>
        <dbReference type="ARBA" id="ARBA00023237"/>
    </source>
</evidence>
<feature type="non-terminal residue" evidence="4">
    <location>
        <position position="1"/>
    </location>
</feature>
<proteinExistence type="predicted"/>